<gene>
    <name evidence="5" type="primary">LOC106460679</name>
</gene>
<keyword evidence="2" id="KW-0812">Transmembrane</keyword>
<accession>A0ABM1B6M6</accession>
<dbReference type="InterPro" id="IPR003598">
    <property type="entry name" value="Ig_sub2"/>
</dbReference>
<feature type="domain" description="Ig-like" evidence="3">
    <location>
        <begin position="172"/>
        <end position="276"/>
    </location>
</feature>
<reference evidence="5" key="1">
    <citation type="submission" date="2025-08" db="UniProtKB">
        <authorList>
            <consortium name="RefSeq"/>
        </authorList>
    </citation>
    <scope>IDENTIFICATION</scope>
    <source>
        <tissue evidence="5">Muscle</tissue>
    </source>
</reference>
<dbReference type="InterPro" id="IPR007110">
    <property type="entry name" value="Ig-like_dom"/>
</dbReference>
<dbReference type="PANTHER" id="PTHR23279">
    <property type="entry name" value="DEFECTIVE PROBOSCIS EXTENSION RESPONSE DPR -RELATED"/>
    <property type="match status" value="1"/>
</dbReference>
<dbReference type="PROSITE" id="PS50835">
    <property type="entry name" value="IG_LIKE"/>
    <property type="match status" value="2"/>
</dbReference>
<dbReference type="SMART" id="SM00409">
    <property type="entry name" value="IG"/>
    <property type="match status" value="2"/>
</dbReference>
<dbReference type="Proteomes" id="UP000694941">
    <property type="component" value="Unplaced"/>
</dbReference>
<proteinExistence type="predicted"/>
<dbReference type="RefSeq" id="XP_013775863.2">
    <property type="nucleotide sequence ID" value="XM_013920409.2"/>
</dbReference>
<dbReference type="InterPro" id="IPR037448">
    <property type="entry name" value="Zig-8"/>
</dbReference>
<dbReference type="SUPFAM" id="SSF48726">
    <property type="entry name" value="Immunoglobulin"/>
    <property type="match status" value="2"/>
</dbReference>
<dbReference type="CDD" id="cd00096">
    <property type="entry name" value="Ig"/>
    <property type="match status" value="1"/>
</dbReference>
<dbReference type="InterPro" id="IPR036179">
    <property type="entry name" value="Ig-like_dom_sf"/>
</dbReference>
<dbReference type="InterPro" id="IPR013106">
    <property type="entry name" value="Ig_V-set"/>
</dbReference>
<dbReference type="GeneID" id="106460679"/>
<evidence type="ECO:0000259" key="3">
    <source>
        <dbReference type="PROSITE" id="PS50835"/>
    </source>
</evidence>
<keyword evidence="2" id="KW-1133">Transmembrane helix</keyword>
<feature type="transmembrane region" description="Helical" evidence="2">
    <location>
        <begin position="20"/>
        <end position="39"/>
    </location>
</feature>
<keyword evidence="2" id="KW-0472">Membrane</keyword>
<name>A0ABM1B6M6_LIMPO</name>
<evidence type="ECO:0000256" key="1">
    <source>
        <dbReference type="SAM" id="MobiDB-lite"/>
    </source>
</evidence>
<organism evidence="4 5">
    <name type="scientific">Limulus polyphemus</name>
    <name type="common">Atlantic horseshoe crab</name>
    <dbReference type="NCBI Taxonomy" id="6850"/>
    <lineage>
        <taxon>Eukaryota</taxon>
        <taxon>Metazoa</taxon>
        <taxon>Ecdysozoa</taxon>
        <taxon>Arthropoda</taxon>
        <taxon>Chelicerata</taxon>
        <taxon>Merostomata</taxon>
        <taxon>Xiphosura</taxon>
        <taxon>Limulidae</taxon>
        <taxon>Limulus</taxon>
    </lineage>
</organism>
<dbReference type="InterPro" id="IPR013783">
    <property type="entry name" value="Ig-like_fold"/>
</dbReference>
<sequence length="333" mass="37612">MLYVSKRMLCRPQDSERMCANTFLILDLVIVCSVFGHIVCRQADNNTGISPSYRPERNFDNVKEEPPSRPNSHFTSDGYNQPYFGNNTERNVTVQLGKTAYLNCKINQLGDRTVSWVRQRDLHILTVGSYTYTSDQRFKSLHLEGTTNWTLKIQYTQKQDAGIYECQISTEPKLSLNYTLNVVVAKAVIIEGEKLYIQSGSTINLTCVINNNTSPPIFVFWYHNGKMINYETTKGIEVVTDKGPTTVSKLRIENAKLSNSGNYSCSPSYAYSANITVHVLDGDKPAAMHHGRHTSQGTVITYNIVLLLTTWILAHTLCLETNFERSGTWNQPS</sequence>
<dbReference type="SMART" id="SM00408">
    <property type="entry name" value="IGc2"/>
    <property type="match status" value="2"/>
</dbReference>
<keyword evidence="4" id="KW-1185">Reference proteome</keyword>
<feature type="compositionally biased region" description="Basic and acidic residues" evidence="1">
    <location>
        <begin position="54"/>
        <end position="67"/>
    </location>
</feature>
<evidence type="ECO:0000256" key="2">
    <source>
        <dbReference type="SAM" id="Phobius"/>
    </source>
</evidence>
<feature type="domain" description="Ig-like" evidence="3">
    <location>
        <begin position="82"/>
        <end position="169"/>
    </location>
</feature>
<dbReference type="Pfam" id="PF07686">
    <property type="entry name" value="V-set"/>
    <property type="match status" value="1"/>
</dbReference>
<feature type="compositionally biased region" description="Polar residues" evidence="1">
    <location>
        <begin position="70"/>
        <end position="81"/>
    </location>
</feature>
<dbReference type="Gene3D" id="2.60.40.10">
    <property type="entry name" value="Immunoglobulins"/>
    <property type="match status" value="2"/>
</dbReference>
<feature type="region of interest" description="Disordered" evidence="1">
    <location>
        <begin position="50"/>
        <end position="81"/>
    </location>
</feature>
<dbReference type="PANTHER" id="PTHR23279:SF36">
    <property type="entry name" value="DEFECTIVE PROBOSCIS EXTENSION RESPONSE 9, ISOFORM A"/>
    <property type="match status" value="1"/>
</dbReference>
<dbReference type="InterPro" id="IPR003599">
    <property type="entry name" value="Ig_sub"/>
</dbReference>
<protein>
    <submittedName>
        <fullName evidence="5">Zwei Ig domain protein zig-8-like isoform X1</fullName>
    </submittedName>
</protein>
<evidence type="ECO:0000313" key="4">
    <source>
        <dbReference type="Proteomes" id="UP000694941"/>
    </source>
</evidence>
<dbReference type="Pfam" id="PF13927">
    <property type="entry name" value="Ig_3"/>
    <property type="match status" value="1"/>
</dbReference>
<evidence type="ECO:0000313" key="5">
    <source>
        <dbReference type="RefSeq" id="XP_013775863.2"/>
    </source>
</evidence>